<name>A0ABS5QN35_9BACT</name>
<accession>A0ABS5QN35</accession>
<dbReference type="EMBL" id="JAEDAM010000045">
    <property type="protein sequence ID" value="MBS8122138.1"/>
    <property type="molecule type" value="Genomic_DNA"/>
</dbReference>
<proteinExistence type="predicted"/>
<organism evidence="1 2">
    <name type="scientific">Candidatus Vampirococcus lugosii</name>
    <dbReference type="NCBI Taxonomy" id="2789015"/>
    <lineage>
        <taxon>Bacteria</taxon>
        <taxon>Candidatus Absconditibacteriota</taxon>
        <taxon>Vampirococcus</taxon>
    </lineage>
</organism>
<sequence>MDRLSENKNVNSESKNLGVNKEIYDIIEGSGAKIEKTNLGLSINLGEKKDNKLFLKKLIGEIYKGGYCIQDINIFGIMECVNNGKKSLILGAGFKKFDSYEKEIYESKLKIESNCAKFDFFVTYDEETDTEFNAEYDKVIMTLLQNGIVYGINYDLINNVVNGLEAKSIQVVAESEEVQEFKDGMKKSYIKYLKGGKSNKAIKEESIVRDLCSKNDSDKAHRSSYKQMFPMTFAYEGLNIIAELVAPKSGKTYRDMFGNDVSISSNNIDLKDYSGEGTKIRNVDGVQQIIATKDGYVDIDPKTGKINLLTKADYSGNIDEETGSLNILAPEFNLQGDIKKMIGIIS</sequence>
<comment type="caution">
    <text evidence="1">The sequence shown here is derived from an EMBL/GenBank/DDBJ whole genome shotgun (WGS) entry which is preliminary data.</text>
</comment>
<dbReference type="Proteomes" id="UP000680365">
    <property type="component" value="Unassembled WGS sequence"/>
</dbReference>
<reference evidence="1 2" key="1">
    <citation type="journal article" date="2021" name="Nat. Commun.">
        <title>Reductive evolution and unique predatory mode in the CPR bacterium Vampirococcus lugosii.</title>
        <authorList>
            <person name="Moreira D."/>
            <person name="Zivanovic Y."/>
            <person name="Lopez-Archilla A.I."/>
            <person name="Iniesto M."/>
            <person name="Lopez-Garcia P."/>
        </authorList>
    </citation>
    <scope>NUCLEOTIDE SEQUENCE [LARGE SCALE GENOMIC DNA]</scope>
    <source>
        <strain evidence="1">Chiprana</strain>
    </source>
</reference>
<gene>
    <name evidence="1" type="ORF">VAMP_125n11</name>
</gene>
<protein>
    <submittedName>
        <fullName evidence="1">Uncharacterized protein</fullName>
    </submittedName>
</protein>
<evidence type="ECO:0000313" key="1">
    <source>
        <dbReference type="EMBL" id="MBS8122138.1"/>
    </source>
</evidence>
<evidence type="ECO:0000313" key="2">
    <source>
        <dbReference type="Proteomes" id="UP000680365"/>
    </source>
</evidence>
<keyword evidence="2" id="KW-1185">Reference proteome</keyword>
<dbReference type="RefSeq" id="WP_213349381.1">
    <property type="nucleotide sequence ID" value="NZ_JAEDAM010000045.1"/>
</dbReference>